<evidence type="ECO:0000256" key="1">
    <source>
        <dbReference type="SAM" id="MobiDB-lite"/>
    </source>
</evidence>
<evidence type="ECO:0000313" key="3">
    <source>
        <dbReference type="Proteomes" id="UP000471293"/>
    </source>
</evidence>
<feature type="compositionally biased region" description="Polar residues" evidence="1">
    <location>
        <begin position="12"/>
        <end position="28"/>
    </location>
</feature>
<feature type="compositionally biased region" description="Basic and acidic residues" evidence="1">
    <location>
        <begin position="1"/>
        <end position="11"/>
    </location>
</feature>
<accession>A0A6N9U0P0</accession>
<reference evidence="2 3" key="1">
    <citation type="submission" date="2020-01" db="EMBL/GenBank/DDBJ databases">
        <title>Insect and environment-associated Actinomycetes.</title>
        <authorList>
            <person name="Currrie C."/>
            <person name="Chevrette M."/>
            <person name="Carlson C."/>
            <person name="Stubbendieck R."/>
            <person name="Wendt-Pienkowski E."/>
        </authorList>
    </citation>
    <scope>NUCLEOTIDE SEQUENCE [LARGE SCALE GENOMIC DNA]</scope>
    <source>
        <strain evidence="2 3">SID11342</strain>
    </source>
</reference>
<protein>
    <submittedName>
        <fullName evidence="2">Uncharacterized protein</fullName>
    </submittedName>
</protein>
<proteinExistence type="predicted"/>
<name>A0A6N9U0P0_STRHA</name>
<sequence>MQVEGGCDRSRPPTTSRGGLSVSDTDGNFVTILDPARGDANLAGD</sequence>
<comment type="caution">
    <text evidence="2">The sequence shown here is derived from an EMBL/GenBank/DDBJ whole genome shotgun (WGS) entry which is preliminary data.</text>
</comment>
<gene>
    <name evidence="2" type="ORF">G3I29_07855</name>
</gene>
<organism evidence="2 3">
    <name type="scientific">Streptomyces halstedii</name>
    <dbReference type="NCBI Taxonomy" id="1944"/>
    <lineage>
        <taxon>Bacteria</taxon>
        <taxon>Bacillati</taxon>
        <taxon>Actinomycetota</taxon>
        <taxon>Actinomycetes</taxon>
        <taxon>Kitasatosporales</taxon>
        <taxon>Streptomycetaceae</taxon>
        <taxon>Streptomyces</taxon>
    </lineage>
</organism>
<evidence type="ECO:0000313" key="2">
    <source>
        <dbReference type="EMBL" id="NEA15446.1"/>
    </source>
</evidence>
<feature type="region of interest" description="Disordered" evidence="1">
    <location>
        <begin position="1"/>
        <end position="32"/>
    </location>
</feature>
<dbReference type="Proteomes" id="UP000471293">
    <property type="component" value="Unassembled WGS sequence"/>
</dbReference>
<dbReference type="AlphaFoldDB" id="A0A6N9U0P0"/>
<dbReference type="RefSeq" id="WP_164343370.1">
    <property type="nucleotide sequence ID" value="NZ_JAAGLQ010000164.1"/>
</dbReference>
<dbReference type="EMBL" id="JAAGLQ010000164">
    <property type="protein sequence ID" value="NEA15446.1"/>
    <property type="molecule type" value="Genomic_DNA"/>
</dbReference>